<gene>
    <name evidence="2" type="ordered locus">Halhy_2663</name>
</gene>
<proteinExistence type="predicted"/>
<dbReference type="OrthoDB" id="250722at2"/>
<dbReference type="RefSeq" id="WP_013765080.1">
    <property type="nucleotide sequence ID" value="NC_015510.1"/>
</dbReference>
<keyword evidence="1" id="KW-0812">Transmembrane</keyword>
<keyword evidence="3" id="KW-1185">Reference proteome</keyword>
<keyword evidence="1" id="KW-1133">Transmembrane helix</keyword>
<protein>
    <submittedName>
        <fullName evidence="2">Membrane associated protein</fullName>
    </submittedName>
</protein>
<name>F4L0S8_HALH1</name>
<dbReference type="Proteomes" id="UP000008461">
    <property type="component" value="Chromosome"/>
</dbReference>
<feature type="transmembrane region" description="Helical" evidence="1">
    <location>
        <begin position="79"/>
        <end position="100"/>
    </location>
</feature>
<evidence type="ECO:0000256" key="1">
    <source>
        <dbReference type="SAM" id="Phobius"/>
    </source>
</evidence>
<reference key="2">
    <citation type="submission" date="2011-04" db="EMBL/GenBank/DDBJ databases">
        <title>Complete sequence of chromosome of Haliscomenobacter hydrossis DSM 1100.</title>
        <authorList>
            <consortium name="US DOE Joint Genome Institute (JGI-PGF)"/>
            <person name="Lucas S."/>
            <person name="Han J."/>
            <person name="Lapidus A."/>
            <person name="Bruce D."/>
            <person name="Goodwin L."/>
            <person name="Pitluck S."/>
            <person name="Peters L."/>
            <person name="Kyrpides N."/>
            <person name="Mavromatis K."/>
            <person name="Ivanova N."/>
            <person name="Ovchinnikova G."/>
            <person name="Pagani I."/>
            <person name="Daligault H."/>
            <person name="Detter J.C."/>
            <person name="Han C."/>
            <person name="Land M."/>
            <person name="Hauser L."/>
            <person name="Markowitz V."/>
            <person name="Cheng J.-F."/>
            <person name="Hugenholtz P."/>
            <person name="Woyke T."/>
            <person name="Wu D."/>
            <person name="Verbarg S."/>
            <person name="Frueling A."/>
            <person name="Brambilla E."/>
            <person name="Klenk H.-P."/>
            <person name="Eisen J.A."/>
        </authorList>
    </citation>
    <scope>NUCLEOTIDE SEQUENCE</scope>
    <source>
        <strain>DSM 1100</strain>
    </source>
</reference>
<accession>F4L0S8</accession>
<reference evidence="2 3" key="1">
    <citation type="journal article" date="2011" name="Stand. Genomic Sci.">
        <title>Complete genome sequence of Haliscomenobacter hydrossis type strain (O).</title>
        <authorList>
            <consortium name="US DOE Joint Genome Institute (JGI-PGF)"/>
            <person name="Daligault H."/>
            <person name="Lapidus A."/>
            <person name="Zeytun A."/>
            <person name="Nolan M."/>
            <person name="Lucas S."/>
            <person name="Del Rio T.G."/>
            <person name="Tice H."/>
            <person name="Cheng J.F."/>
            <person name="Tapia R."/>
            <person name="Han C."/>
            <person name="Goodwin L."/>
            <person name="Pitluck S."/>
            <person name="Liolios K."/>
            <person name="Pagani I."/>
            <person name="Ivanova N."/>
            <person name="Huntemann M."/>
            <person name="Mavromatis K."/>
            <person name="Mikhailova N."/>
            <person name="Pati A."/>
            <person name="Chen A."/>
            <person name="Palaniappan K."/>
            <person name="Land M."/>
            <person name="Hauser L."/>
            <person name="Brambilla E.M."/>
            <person name="Rohde M."/>
            <person name="Verbarg S."/>
            <person name="Goker M."/>
            <person name="Bristow J."/>
            <person name="Eisen J.A."/>
            <person name="Markowitz V."/>
            <person name="Hugenholtz P."/>
            <person name="Kyrpides N.C."/>
            <person name="Klenk H.P."/>
            <person name="Woyke T."/>
        </authorList>
    </citation>
    <scope>NUCLEOTIDE SEQUENCE [LARGE SCALE GENOMIC DNA]</scope>
    <source>
        <strain evidence="3">ATCC 27775 / DSM 1100 / LMG 10767 / O</strain>
    </source>
</reference>
<dbReference type="HOGENOM" id="CLU_1146274_0_0_10"/>
<dbReference type="AlphaFoldDB" id="F4L0S8"/>
<evidence type="ECO:0000313" key="3">
    <source>
        <dbReference type="Proteomes" id="UP000008461"/>
    </source>
</evidence>
<dbReference type="eggNOG" id="ENOG502ZSEY">
    <property type="taxonomic scope" value="Bacteria"/>
</dbReference>
<keyword evidence="1" id="KW-0472">Membrane</keyword>
<evidence type="ECO:0000313" key="2">
    <source>
        <dbReference type="EMBL" id="AEE50532.1"/>
    </source>
</evidence>
<sequence length="255" mass="29117">MRWTEWLLGKEWSKHLPEGKYSELRPDMLMITLHKLQHRIAERFPEAGLGRVAKELTELGHYGIKIYARLRQPIWSLRILTGISIVTLIVVVVVLVWNSIEDFSHQTDGWSDFLQGLEAAINEIIFLSIAIFFLGSLEMRFKRSLALRSLHALRSLAHVVDMHQLTKDPAVILAGTSFRPTESSPARSMTPYQLTRYLEYCSEMLSLTSKLAAMHVQYFDDPVVLDAVNDIESLTQGLSNKVWQKIMILDLAGPE</sequence>
<dbReference type="STRING" id="760192.Halhy_2663"/>
<organism evidence="2 3">
    <name type="scientific">Haliscomenobacter hydrossis (strain ATCC 27775 / DSM 1100 / LMG 10767 / O)</name>
    <dbReference type="NCBI Taxonomy" id="760192"/>
    <lineage>
        <taxon>Bacteria</taxon>
        <taxon>Pseudomonadati</taxon>
        <taxon>Bacteroidota</taxon>
        <taxon>Saprospiria</taxon>
        <taxon>Saprospirales</taxon>
        <taxon>Haliscomenobacteraceae</taxon>
        <taxon>Haliscomenobacter</taxon>
    </lineage>
</organism>
<dbReference type="EMBL" id="CP002691">
    <property type="protein sequence ID" value="AEE50532.1"/>
    <property type="molecule type" value="Genomic_DNA"/>
</dbReference>
<dbReference type="KEGG" id="hhy:Halhy_2663"/>
<feature type="transmembrane region" description="Helical" evidence="1">
    <location>
        <begin position="120"/>
        <end position="139"/>
    </location>
</feature>